<dbReference type="InterPro" id="IPR045851">
    <property type="entry name" value="AMP-bd_C_sf"/>
</dbReference>
<evidence type="ECO:0000259" key="4">
    <source>
        <dbReference type="Pfam" id="PF13193"/>
    </source>
</evidence>
<feature type="domain" description="AMP-dependent synthetase/ligase" evidence="3">
    <location>
        <begin position="33"/>
        <end position="408"/>
    </location>
</feature>
<comment type="similarity">
    <text evidence="1">Belongs to the ATP-dependent AMP-binding enzyme family.</text>
</comment>
<feature type="domain" description="AMP-binding enzyme C-terminal" evidence="4">
    <location>
        <begin position="459"/>
        <end position="534"/>
    </location>
</feature>
<protein>
    <submittedName>
        <fullName evidence="5">AMP-binding protein</fullName>
    </submittedName>
</protein>
<accession>A0ABV8RP49</accession>
<organism evidence="5 6">
    <name type="scientific">Novosphingobium tardum</name>
    <dbReference type="NCBI Taxonomy" id="1538021"/>
    <lineage>
        <taxon>Bacteria</taxon>
        <taxon>Pseudomonadati</taxon>
        <taxon>Pseudomonadota</taxon>
        <taxon>Alphaproteobacteria</taxon>
        <taxon>Sphingomonadales</taxon>
        <taxon>Sphingomonadaceae</taxon>
        <taxon>Novosphingobium</taxon>
    </lineage>
</organism>
<dbReference type="InterPro" id="IPR042099">
    <property type="entry name" value="ANL_N_sf"/>
</dbReference>
<evidence type="ECO:0000313" key="5">
    <source>
        <dbReference type="EMBL" id="MFC4294682.1"/>
    </source>
</evidence>
<keyword evidence="6" id="KW-1185">Reference proteome</keyword>
<sequence>MSNDGMAAGAAIDWDETRFDPLDGPPTIPEQLAESARLHGDRLFLVGEDGRCLTFAETEAAARRMARAFIAAGIQSGDRVAIWAPNSIEWVLAALGLQLAGGVLVPLNTRFKGAEAAYILERSRATMLCTVGGFLGIRFVDLLAEARGGPTAGQPISGLRHLREIVLLDPVPLADFVARADTVSEAALDGRIAAIRPDSLCDILYTSGTTGKPKGAMFCHRQALAVLRSYNFVNRTRPGDRMVIVNPFFHSYGYRAGWVACLVDGMTAFPVAQLDAEDLGSLIEREQITVLPGPPALFQTLVDRPSGHDISSLRIGTTGSASLPVALMQACREVLGLEVLLTSYGLTENTAMGTSCRVGDSAETLATTVGRPFPGFEMRLVGPDGASLPPGEPGEVCFRGFSVMRGYFEDPEATAEAIDADGWLHTGDVGVLDQRGYLRIVDRLKDIVIVGGFNVYPAEVETMLRGAPGVADVAVVGMPDHRLGEVAMAFVVPTSGSEPDEAALTAWARANMANFKVPRKFVTIDVLPRTPLGKVRRVELRERAALLGTAS</sequence>
<dbReference type="SUPFAM" id="SSF56801">
    <property type="entry name" value="Acetyl-CoA synthetase-like"/>
    <property type="match status" value="1"/>
</dbReference>
<dbReference type="InterPro" id="IPR020845">
    <property type="entry name" value="AMP-binding_CS"/>
</dbReference>
<dbReference type="InterPro" id="IPR025110">
    <property type="entry name" value="AMP-bd_C"/>
</dbReference>
<dbReference type="Gene3D" id="3.40.50.12780">
    <property type="entry name" value="N-terminal domain of ligase-like"/>
    <property type="match status" value="1"/>
</dbReference>
<dbReference type="InterPro" id="IPR000873">
    <property type="entry name" value="AMP-dep_synth/lig_dom"/>
</dbReference>
<evidence type="ECO:0000313" key="6">
    <source>
        <dbReference type="Proteomes" id="UP001595828"/>
    </source>
</evidence>
<dbReference type="RefSeq" id="WP_379538178.1">
    <property type="nucleotide sequence ID" value="NZ_JBHSDR010000004.1"/>
</dbReference>
<evidence type="ECO:0000256" key="1">
    <source>
        <dbReference type="ARBA" id="ARBA00006432"/>
    </source>
</evidence>
<reference evidence="6" key="1">
    <citation type="journal article" date="2019" name="Int. J. Syst. Evol. Microbiol.">
        <title>The Global Catalogue of Microorganisms (GCM) 10K type strain sequencing project: providing services to taxonomists for standard genome sequencing and annotation.</title>
        <authorList>
            <consortium name="The Broad Institute Genomics Platform"/>
            <consortium name="The Broad Institute Genome Sequencing Center for Infectious Disease"/>
            <person name="Wu L."/>
            <person name="Ma J."/>
        </authorList>
    </citation>
    <scope>NUCLEOTIDE SEQUENCE [LARGE SCALE GENOMIC DNA]</scope>
    <source>
        <strain evidence="6">CGMCC 1.12989</strain>
    </source>
</reference>
<gene>
    <name evidence="5" type="ORF">ACFO0A_06370</name>
</gene>
<dbReference type="Gene3D" id="3.30.300.30">
    <property type="match status" value="1"/>
</dbReference>
<dbReference type="PANTHER" id="PTHR43201">
    <property type="entry name" value="ACYL-COA SYNTHETASE"/>
    <property type="match status" value="1"/>
</dbReference>
<comment type="caution">
    <text evidence="5">The sequence shown here is derived from an EMBL/GenBank/DDBJ whole genome shotgun (WGS) entry which is preliminary data.</text>
</comment>
<dbReference type="Pfam" id="PF13193">
    <property type="entry name" value="AMP-binding_C"/>
    <property type="match status" value="1"/>
</dbReference>
<evidence type="ECO:0000259" key="3">
    <source>
        <dbReference type="Pfam" id="PF00501"/>
    </source>
</evidence>
<dbReference type="EMBL" id="JBHSDR010000004">
    <property type="protein sequence ID" value="MFC4294682.1"/>
    <property type="molecule type" value="Genomic_DNA"/>
</dbReference>
<evidence type="ECO:0000256" key="2">
    <source>
        <dbReference type="ARBA" id="ARBA00022598"/>
    </source>
</evidence>
<dbReference type="PANTHER" id="PTHR43201:SF5">
    <property type="entry name" value="MEDIUM-CHAIN ACYL-COA LIGASE ACSF2, MITOCHONDRIAL"/>
    <property type="match status" value="1"/>
</dbReference>
<dbReference type="Pfam" id="PF00501">
    <property type="entry name" value="AMP-binding"/>
    <property type="match status" value="1"/>
</dbReference>
<dbReference type="Proteomes" id="UP001595828">
    <property type="component" value="Unassembled WGS sequence"/>
</dbReference>
<keyword evidence="2" id="KW-0436">Ligase</keyword>
<name>A0ABV8RP49_9SPHN</name>
<proteinExistence type="inferred from homology"/>
<dbReference type="PROSITE" id="PS00455">
    <property type="entry name" value="AMP_BINDING"/>
    <property type="match status" value="1"/>
</dbReference>